<evidence type="ECO:0000313" key="4">
    <source>
        <dbReference type="Proteomes" id="UP000182945"/>
    </source>
</evidence>
<evidence type="ECO:0000313" key="2">
    <source>
        <dbReference type="EMBL" id="APC47958.1"/>
    </source>
</evidence>
<evidence type="ECO:0000256" key="1">
    <source>
        <dbReference type="SAM" id="Phobius"/>
    </source>
</evidence>
<organism evidence="2 4">
    <name type="scientific">Virgibacillus halodenitrificans</name>
    <name type="common">Bacillus halodenitrificans</name>
    <dbReference type="NCBI Taxonomy" id="1482"/>
    <lineage>
        <taxon>Bacteria</taxon>
        <taxon>Bacillati</taxon>
        <taxon>Bacillota</taxon>
        <taxon>Bacilli</taxon>
        <taxon>Bacillales</taxon>
        <taxon>Bacillaceae</taxon>
        <taxon>Virgibacillus</taxon>
    </lineage>
</organism>
<dbReference type="KEGG" id="vhl:BME96_07130"/>
<keyword evidence="1" id="KW-0812">Transmembrane</keyword>
<keyword evidence="1" id="KW-1133">Transmembrane helix</keyword>
<sequence>MSVQHYHNLCQRYKGKAVEIRTHRGEVHRGVIRHVDRRRVYLEPLGGRRDLGGFGLGFYGPGWGYGFGYRPGFGYGLALGAIGTLALLPFFLW</sequence>
<gene>
    <name evidence="2" type="ORF">BME96_07130</name>
    <name evidence="3" type="ORF">IC602_18190</name>
</gene>
<proteinExistence type="predicted"/>
<protein>
    <submittedName>
        <fullName evidence="2">Uncharacterized protein</fullName>
    </submittedName>
</protein>
<dbReference type="EMBL" id="JACWEZ010000019">
    <property type="protein sequence ID" value="MBD1224549.1"/>
    <property type="molecule type" value="Genomic_DNA"/>
</dbReference>
<dbReference type="RefSeq" id="WP_019378934.1">
    <property type="nucleotide sequence ID" value="NZ_CP017962.1"/>
</dbReference>
<dbReference type="Proteomes" id="UP000182945">
    <property type="component" value="Chromosome"/>
</dbReference>
<evidence type="ECO:0000313" key="3">
    <source>
        <dbReference type="EMBL" id="MBD1224549.1"/>
    </source>
</evidence>
<keyword evidence="1" id="KW-0472">Membrane</keyword>
<dbReference type="EMBL" id="CP017962">
    <property type="protein sequence ID" value="APC47958.1"/>
    <property type="molecule type" value="Genomic_DNA"/>
</dbReference>
<reference evidence="2 4" key="1">
    <citation type="submission" date="2016-11" db="EMBL/GenBank/DDBJ databases">
        <title>Complete genome sequencing of Virgibacillus halodenitrificans PDB-F2.</title>
        <authorList>
            <person name="Sun Z."/>
            <person name="Zhou Y."/>
            <person name="Li H."/>
        </authorList>
    </citation>
    <scope>NUCLEOTIDE SEQUENCE [LARGE SCALE GENOMIC DNA]</scope>
    <source>
        <strain evidence="2 4">PDB-F2</strain>
    </source>
</reference>
<dbReference type="AlphaFoldDB" id="A0AAC9IZF1"/>
<dbReference type="Proteomes" id="UP000621631">
    <property type="component" value="Unassembled WGS sequence"/>
</dbReference>
<reference evidence="3 5" key="2">
    <citation type="submission" date="2020-09" db="EMBL/GenBank/DDBJ databases">
        <title>Draft Genome Sequences of Oil-Oxidizing Bacteria Halomonas titanicae, Marinobacter lutaoensis, and Virgibacillus halodenitrificans Isolated from Highly Saline Environments.</title>
        <authorList>
            <person name="Grouzdev D.S."/>
            <person name="Sokolova D.S."/>
            <person name="Semenova E.M."/>
            <person name="Borzenkov I.A."/>
            <person name="Bidzhieva S.K."/>
            <person name="Poltaraus A.B."/>
            <person name="Nazina T.N."/>
        </authorList>
    </citation>
    <scope>NUCLEOTIDE SEQUENCE [LARGE SCALE GENOMIC DNA]</scope>
    <source>
        <strain evidence="3 5">VKM B-3472D</strain>
    </source>
</reference>
<name>A0AAC9IZF1_VIRHA</name>
<evidence type="ECO:0000313" key="5">
    <source>
        <dbReference type="Proteomes" id="UP000621631"/>
    </source>
</evidence>
<accession>A0AAC9IZF1</accession>
<feature type="transmembrane region" description="Helical" evidence="1">
    <location>
        <begin position="73"/>
        <end position="92"/>
    </location>
</feature>
<dbReference type="GeneID" id="71514158"/>
<keyword evidence="5" id="KW-1185">Reference proteome</keyword>